<dbReference type="GO" id="GO:0004550">
    <property type="term" value="F:nucleoside diphosphate kinase activity"/>
    <property type="evidence" value="ECO:0007669"/>
    <property type="project" value="TreeGrafter"/>
</dbReference>
<dbReference type="PANTHER" id="PTHR10344:SF4">
    <property type="entry name" value="UMP-CMP KINASE 2, MITOCHONDRIAL"/>
    <property type="match status" value="1"/>
</dbReference>
<proteinExistence type="inferred from homology"/>
<organism evidence="5">
    <name type="scientific">Diabrotica virgifera virgifera</name>
    <name type="common">western corn rootworm</name>
    <dbReference type="NCBI Taxonomy" id="50390"/>
    <lineage>
        <taxon>Eukaryota</taxon>
        <taxon>Metazoa</taxon>
        <taxon>Ecdysozoa</taxon>
        <taxon>Arthropoda</taxon>
        <taxon>Hexapoda</taxon>
        <taxon>Insecta</taxon>
        <taxon>Pterygota</taxon>
        <taxon>Neoptera</taxon>
        <taxon>Endopterygota</taxon>
        <taxon>Coleoptera</taxon>
        <taxon>Polyphaga</taxon>
        <taxon>Cucujiformia</taxon>
        <taxon>Chrysomeloidea</taxon>
        <taxon>Chrysomelidae</taxon>
        <taxon>Galerucinae</taxon>
        <taxon>Diabroticina</taxon>
        <taxon>Diabroticites</taxon>
        <taxon>Diabrotica</taxon>
    </lineage>
</organism>
<dbReference type="GO" id="GO:0006227">
    <property type="term" value="P:dUDP biosynthetic process"/>
    <property type="evidence" value="ECO:0007669"/>
    <property type="project" value="TreeGrafter"/>
</dbReference>
<dbReference type="PANTHER" id="PTHR10344">
    <property type="entry name" value="THYMIDYLATE KINASE"/>
    <property type="match status" value="1"/>
</dbReference>
<dbReference type="Gene3D" id="3.40.50.300">
    <property type="entry name" value="P-loop containing nucleotide triphosphate hydrolases"/>
    <property type="match status" value="1"/>
</dbReference>
<reference evidence="5" key="1">
    <citation type="submission" date="2025-08" db="UniProtKB">
        <authorList>
            <consortium name="RefSeq"/>
        </authorList>
    </citation>
    <scope>IDENTIFICATION</scope>
    <source>
        <tissue evidence="5">Whole insect</tissue>
    </source>
</reference>
<feature type="domain" description="Thymidylate kinase-like" evidence="4">
    <location>
        <begin position="61"/>
        <end position="236"/>
    </location>
</feature>
<comment type="similarity">
    <text evidence="1">Belongs to the thymidylate kinase family.</text>
</comment>
<keyword evidence="2" id="KW-0547">Nucleotide-binding</keyword>
<dbReference type="OrthoDB" id="425602at2759"/>
<dbReference type="RefSeq" id="XP_028133864.1">
    <property type="nucleotide sequence ID" value="XM_028278063.1"/>
</dbReference>
<dbReference type="Pfam" id="PF02223">
    <property type="entry name" value="Thymidylate_kin"/>
    <property type="match status" value="1"/>
</dbReference>
<dbReference type="InterPro" id="IPR039430">
    <property type="entry name" value="Thymidylate_kin-like_dom"/>
</dbReference>
<dbReference type="GO" id="GO:0004798">
    <property type="term" value="F:dTMP kinase activity"/>
    <property type="evidence" value="ECO:0007669"/>
    <property type="project" value="TreeGrafter"/>
</dbReference>
<evidence type="ECO:0000256" key="2">
    <source>
        <dbReference type="ARBA" id="ARBA00022741"/>
    </source>
</evidence>
<evidence type="ECO:0000256" key="3">
    <source>
        <dbReference type="ARBA" id="ARBA00022840"/>
    </source>
</evidence>
<dbReference type="SUPFAM" id="SSF52540">
    <property type="entry name" value="P-loop containing nucleoside triphosphate hydrolases"/>
    <property type="match status" value="1"/>
</dbReference>
<evidence type="ECO:0000313" key="5">
    <source>
        <dbReference type="RefSeq" id="XP_028133864.1"/>
    </source>
</evidence>
<name>A0A6P7FCY8_DIAVI</name>
<dbReference type="InParanoid" id="A0A6P7FCY8"/>
<dbReference type="GO" id="GO:0005739">
    <property type="term" value="C:mitochondrion"/>
    <property type="evidence" value="ECO:0007669"/>
    <property type="project" value="TreeGrafter"/>
</dbReference>
<gene>
    <name evidence="5" type="primary">LOC114329042</name>
</gene>
<dbReference type="GO" id="GO:0005524">
    <property type="term" value="F:ATP binding"/>
    <property type="evidence" value="ECO:0007669"/>
    <property type="project" value="UniProtKB-KW"/>
</dbReference>
<keyword evidence="3" id="KW-0067">ATP-binding</keyword>
<accession>A0A6P7FCY8</accession>
<dbReference type="InterPro" id="IPR027417">
    <property type="entry name" value="P-loop_NTPase"/>
</dbReference>
<protein>
    <submittedName>
        <fullName evidence="5">UMP-CMP kinase 2, mitochondrial-like isoform X2</fullName>
    </submittedName>
</protein>
<dbReference type="GO" id="GO:0006233">
    <property type="term" value="P:dTDP biosynthetic process"/>
    <property type="evidence" value="ECO:0007669"/>
    <property type="project" value="TreeGrafter"/>
</dbReference>
<evidence type="ECO:0000256" key="1">
    <source>
        <dbReference type="ARBA" id="ARBA00009776"/>
    </source>
</evidence>
<dbReference type="AlphaFoldDB" id="A0A6P7FCY8"/>
<sequence>MANPFSTMHHSLDSILSILRKPENLAIHGVKELLQIYEHAKENKNKSETSGDSRRHPFIVLEGLDGSGKSTVGSKFAKKINGRKWQTPPESIRHLRSLTDENRVLFSTYYSLGNYIAALEVQVALKDAPVVMDRYWHSTTAFGIAQAVQDSADLQEIPPRGDQVYCWPEDLFKPDVCIFLDVDESVRLQRLSRRKEFTAQEDLLKSSSEFRNNVISAYKNMSDPEVIFINGNKSFKKECEELCDIVKPFLID</sequence>
<dbReference type="GO" id="GO:0006235">
    <property type="term" value="P:dTTP biosynthetic process"/>
    <property type="evidence" value="ECO:0007669"/>
    <property type="project" value="TreeGrafter"/>
</dbReference>
<evidence type="ECO:0000259" key="4">
    <source>
        <dbReference type="Pfam" id="PF02223"/>
    </source>
</evidence>